<dbReference type="GO" id="GO:0005634">
    <property type="term" value="C:nucleus"/>
    <property type="evidence" value="ECO:0007669"/>
    <property type="project" value="UniProtKB-SubCell"/>
</dbReference>
<protein>
    <recommendedName>
        <fullName evidence="3">[histone H4]-lysine(20) N-methyltransferase</fullName>
        <ecNumber evidence="3">2.1.1.361</ecNumber>
    </recommendedName>
</protein>
<dbReference type="GO" id="GO:0140944">
    <property type="term" value="F:histone H4K20 monomethyltransferase activity"/>
    <property type="evidence" value="ECO:0007669"/>
    <property type="project" value="UniProtKB-EC"/>
</dbReference>
<evidence type="ECO:0000256" key="10">
    <source>
        <dbReference type="ARBA" id="ARBA00023163"/>
    </source>
</evidence>
<evidence type="ECO:0000256" key="7">
    <source>
        <dbReference type="ARBA" id="ARBA00022691"/>
    </source>
</evidence>
<dbReference type="PROSITE" id="PS51571">
    <property type="entry name" value="SAM_MT43_PR_SET"/>
    <property type="match status" value="1"/>
</dbReference>
<evidence type="ECO:0000313" key="16">
    <source>
        <dbReference type="Proteomes" id="UP000326759"/>
    </source>
</evidence>
<dbReference type="PANTHER" id="PTHR46167:SF1">
    <property type="entry name" value="N-LYSINE METHYLTRANSFERASE KMT5A"/>
    <property type="match status" value="1"/>
</dbReference>
<feature type="compositionally biased region" description="Low complexity" evidence="13">
    <location>
        <begin position="195"/>
        <end position="210"/>
    </location>
</feature>
<organism evidence="15 16">
    <name type="scientific">Armadillidium nasatum</name>
    <dbReference type="NCBI Taxonomy" id="96803"/>
    <lineage>
        <taxon>Eukaryota</taxon>
        <taxon>Metazoa</taxon>
        <taxon>Ecdysozoa</taxon>
        <taxon>Arthropoda</taxon>
        <taxon>Crustacea</taxon>
        <taxon>Multicrustacea</taxon>
        <taxon>Malacostraca</taxon>
        <taxon>Eumalacostraca</taxon>
        <taxon>Peracarida</taxon>
        <taxon>Isopoda</taxon>
        <taxon>Oniscidea</taxon>
        <taxon>Crinocheta</taxon>
        <taxon>Armadillidiidae</taxon>
        <taxon>Armadillidium</taxon>
    </lineage>
</organism>
<keyword evidence="9" id="KW-0805">Transcription regulation</keyword>
<evidence type="ECO:0000256" key="3">
    <source>
        <dbReference type="ARBA" id="ARBA00012187"/>
    </source>
</evidence>
<dbReference type="Pfam" id="PF00856">
    <property type="entry name" value="SET"/>
    <property type="match status" value="1"/>
</dbReference>
<evidence type="ECO:0000256" key="13">
    <source>
        <dbReference type="SAM" id="MobiDB-lite"/>
    </source>
</evidence>
<dbReference type="InterPro" id="IPR016858">
    <property type="entry name" value="KMT5A-like"/>
</dbReference>
<dbReference type="CDD" id="cd10528">
    <property type="entry name" value="SET_SETD8"/>
    <property type="match status" value="1"/>
</dbReference>
<evidence type="ECO:0000256" key="8">
    <source>
        <dbReference type="ARBA" id="ARBA00022853"/>
    </source>
</evidence>
<feature type="compositionally biased region" description="Polar residues" evidence="13">
    <location>
        <begin position="122"/>
        <end position="138"/>
    </location>
</feature>
<sequence>MDFRIVNNKHTSDINNLTNGVHHPDAPDVVSSEFNNTLVLSSPSKKDLKLQNGLSPELAINSVCTRSQSQKLKCTLTSIDSMSLKGINTDYKSDINDSSESIISCTNLNSVNKDLKTPPSSPVSKESSIDGSVNSSPQTGPPTPHKIQALNEAKLRLDSPLSPSSAINKLKLNSPRKSKSSNQISITKRKLPVQNNSPISNSSESVTSTSEKSAIPVLNGALKISQKPVLKNTQITQFFPIRRSHRKPKAALLQEKQKEVEEKILSGKEEGLEVECFSTKGRGVKTTRHFRKGEMVVEYVGDLIDMKEAKEREKKYSLDTSKGCYMYYFTYQNTHIDATEESGYLGRLVNHSRNGNLVTKAVEVQGKPHLILMAKKDLEEGTEILYDYGDRSKQSLEAHPWLAF</sequence>
<feature type="region of interest" description="Disordered" evidence="13">
    <location>
        <begin position="159"/>
        <end position="210"/>
    </location>
</feature>
<keyword evidence="6 15" id="KW-0808">Transferase</keyword>
<keyword evidence="10" id="KW-0804">Transcription</keyword>
<evidence type="ECO:0000256" key="5">
    <source>
        <dbReference type="ARBA" id="ARBA00022603"/>
    </source>
</evidence>
<evidence type="ECO:0000256" key="11">
    <source>
        <dbReference type="ARBA" id="ARBA00023242"/>
    </source>
</evidence>
<dbReference type="EC" id="2.1.1.361" evidence="3"/>
<dbReference type="AlphaFoldDB" id="A0A5N5SL49"/>
<evidence type="ECO:0000256" key="6">
    <source>
        <dbReference type="ARBA" id="ARBA00022679"/>
    </source>
</evidence>
<gene>
    <name evidence="15" type="primary">pr-set7</name>
    <name evidence="15" type="ORF">Anas_02509</name>
</gene>
<evidence type="ECO:0000313" key="15">
    <source>
        <dbReference type="EMBL" id="KAB7494773.1"/>
    </source>
</evidence>
<keyword evidence="11" id="KW-0539">Nucleus</keyword>
<comment type="catalytic activity">
    <reaction evidence="12">
        <text>L-lysyl(20)-[histone H4] + S-adenosyl-L-methionine = N(6)-methyl-L-lysyl(20)-[histone H4] + S-adenosyl-L-homocysteine + H(+)</text>
        <dbReference type="Rhea" id="RHEA:60344"/>
        <dbReference type="Rhea" id="RHEA-COMP:15554"/>
        <dbReference type="Rhea" id="RHEA-COMP:15555"/>
        <dbReference type="ChEBI" id="CHEBI:15378"/>
        <dbReference type="ChEBI" id="CHEBI:29969"/>
        <dbReference type="ChEBI" id="CHEBI:57856"/>
        <dbReference type="ChEBI" id="CHEBI:59789"/>
        <dbReference type="ChEBI" id="CHEBI:61929"/>
        <dbReference type="EC" id="2.1.1.361"/>
    </reaction>
</comment>
<evidence type="ECO:0000256" key="1">
    <source>
        <dbReference type="ARBA" id="ARBA00004123"/>
    </source>
</evidence>
<evidence type="ECO:0000256" key="4">
    <source>
        <dbReference type="ARBA" id="ARBA00022454"/>
    </source>
</evidence>
<dbReference type="Proteomes" id="UP000326759">
    <property type="component" value="Unassembled WGS sequence"/>
</dbReference>
<dbReference type="PROSITE" id="PS50280">
    <property type="entry name" value="SET"/>
    <property type="match status" value="1"/>
</dbReference>
<dbReference type="GO" id="GO:0006357">
    <property type="term" value="P:regulation of transcription by RNA polymerase II"/>
    <property type="evidence" value="ECO:0007669"/>
    <property type="project" value="TreeGrafter"/>
</dbReference>
<dbReference type="GO" id="GO:0005700">
    <property type="term" value="C:polytene chromosome"/>
    <property type="evidence" value="ECO:0007669"/>
    <property type="project" value="TreeGrafter"/>
</dbReference>
<dbReference type="InterPro" id="IPR001214">
    <property type="entry name" value="SET_dom"/>
</dbReference>
<keyword evidence="8" id="KW-0156">Chromatin regulator</keyword>
<dbReference type="InterPro" id="IPR051760">
    <property type="entry name" value="KMT5A"/>
</dbReference>
<dbReference type="GO" id="GO:0032259">
    <property type="term" value="P:methylation"/>
    <property type="evidence" value="ECO:0007669"/>
    <property type="project" value="UniProtKB-KW"/>
</dbReference>
<dbReference type="InterPro" id="IPR047266">
    <property type="entry name" value="KMT5A-like_SET"/>
</dbReference>
<keyword evidence="5 15" id="KW-0489">Methyltransferase</keyword>
<dbReference type="OrthoDB" id="5560686at2759"/>
<keyword evidence="16" id="KW-1185">Reference proteome</keyword>
<accession>A0A5N5SL49</accession>
<keyword evidence="7" id="KW-0949">S-adenosyl-L-methionine</keyword>
<keyword evidence="4" id="KW-0158">Chromosome</keyword>
<feature type="domain" description="SET" evidence="14">
    <location>
        <begin position="270"/>
        <end position="389"/>
    </location>
</feature>
<dbReference type="InterPro" id="IPR046341">
    <property type="entry name" value="SET_dom_sf"/>
</dbReference>
<dbReference type="EMBL" id="SEYY01023581">
    <property type="protein sequence ID" value="KAB7494773.1"/>
    <property type="molecule type" value="Genomic_DNA"/>
</dbReference>
<comment type="caution">
    <text evidence="15">The sequence shown here is derived from an EMBL/GenBank/DDBJ whole genome shotgun (WGS) entry which is preliminary data.</text>
</comment>
<reference evidence="15 16" key="1">
    <citation type="journal article" date="2019" name="PLoS Biol.">
        <title>Sex chromosomes control vertical transmission of feminizing Wolbachia symbionts in an isopod.</title>
        <authorList>
            <person name="Becking T."/>
            <person name="Chebbi M.A."/>
            <person name="Giraud I."/>
            <person name="Moumen B."/>
            <person name="Laverre T."/>
            <person name="Caubet Y."/>
            <person name="Peccoud J."/>
            <person name="Gilbert C."/>
            <person name="Cordaux R."/>
        </authorList>
    </citation>
    <scope>NUCLEOTIDE SEQUENCE [LARGE SCALE GENOMIC DNA]</scope>
    <source>
        <strain evidence="15">ANa2</strain>
        <tissue evidence="15">Whole body excluding digestive tract and cuticle</tissue>
    </source>
</reference>
<dbReference type="PANTHER" id="PTHR46167">
    <property type="entry name" value="N-LYSINE METHYLTRANSFERASE KMT5A"/>
    <property type="match status" value="1"/>
</dbReference>
<dbReference type="SUPFAM" id="SSF82199">
    <property type="entry name" value="SET domain"/>
    <property type="match status" value="1"/>
</dbReference>
<dbReference type="Gene3D" id="2.170.270.10">
    <property type="entry name" value="SET domain"/>
    <property type="match status" value="1"/>
</dbReference>
<feature type="region of interest" description="Disordered" evidence="13">
    <location>
        <begin position="110"/>
        <end position="146"/>
    </location>
</feature>
<evidence type="ECO:0000256" key="2">
    <source>
        <dbReference type="ARBA" id="ARBA00004286"/>
    </source>
</evidence>
<evidence type="ECO:0000256" key="12">
    <source>
        <dbReference type="ARBA" id="ARBA00047784"/>
    </source>
</evidence>
<proteinExistence type="predicted"/>
<dbReference type="GO" id="GO:0043516">
    <property type="term" value="P:regulation of DNA damage response, signal transduction by p53 class mediator"/>
    <property type="evidence" value="ECO:0007669"/>
    <property type="project" value="TreeGrafter"/>
</dbReference>
<comment type="subcellular location">
    <subcellularLocation>
        <location evidence="2">Chromosome</location>
    </subcellularLocation>
    <subcellularLocation>
        <location evidence="1">Nucleus</location>
    </subcellularLocation>
</comment>
<name>A0A5N5SL49_9CRUS</name>
<evidence type="ECO:0000259" key="14">
    <source>
        <dbReference type="PROSITE" id="PS50280"/>
    </source>
</evidence>
<evidence type="ECO:0000256" key="9">
    <source>
        <dbReference type="ARBA" id="ARBA00023015"/>
    </source>
</evidence>
<dbReference type="SMART" id="SM00317">
    <property type="entry name" value="SET"/>
    <property type="match status" value="1"/>
</dbReference>